<feature type="domain" description="Beta-lactamase-related" evidence="1">
    <location>
        <begin position="85"/>
        <end position="139"/>
    </location>
</feature>
<evidence type="ECO:0000313" key="2">
    <source>
        <dbReference type="EMBL" id="VVC75440.1"/>
    </source>
</evidence>
<evidence type="ECO:0000259" key="1">
    <source>
        <dbReference type="Pfam" id="PF00144"/>
    </source>
</evidence>
<name>A0A5E4PEN6_9COXI</name>
<evidence type="ECO:0000313" key="3">
    <source>
        <dbReference type="Proteomes" id="UP000324194"/>
    </source>
</evidence>
<dbReference type="Gene3D" id="3.40.710.10">
    <property type="entry name" value="DD-peptidase/beta-lactamase superfamily"/>
    <property type="match status" value="1"/>
</dbReference>
<gene>
    <name evidence="2" type="primary">estB_1</name>
    <name evidence="2" type="ORF">AQUSIP_07300</name>
</gene>
<dbReference type="AlphaFoldDB" id="A0A5E4PEN6"/>
<keyword evidence="3" id="KW-1185">Reference proteome</keyword>
<organism evidence="2 3">
    <name type="scientific">Aquicella siphonis</name>
    <dbReference type="NCBI Taxonomy" id="254247"/>
    <lineage>
        <taxon>Bacteria</taxon>
        <taxon>Pseudomonadati</taxon>
        <taxon>Pseudomonadota</taxon>
        <taxon>Gammaproteobacteria</taxon>
        <taxon>Legionellales</taxon>
        <taxon>Coxiellaceae</taxon>
        <taxon>Aquicella</taxon>
    </lineage>
</organism>
<dbReference type="InterPro" id="IPR001466">
    <property type="entry name" value="Beta-lactam-related"/>
</dbReference>
<reference evidence="2 3" key="1">
    <citation type="submission" date="2019-08" db="EMBL/GenBank/DDBJ databases">
        <authorList>
            <person name="Guy L."/>
        </authorList>
    </citation>
    <scope>NUCLEOTIDE SEQUENCE [LARGE SCALE GENOMIC DNA]</scope>
    <source>
        <strain evidence="2 3">SGT-108</strain>
    </source>
</reference>
<dbReference type="InterPro" id="IPR050491">
    <property type="entry name" value="AmpC-like"/>
</dbReference>
<dbReference type="OrthoDB" id="9799367at2"/>
<dbReference type="Pfam" id="PF00144">
    <property type="entry name" value="Beta-lactamase"/>
    <property type="match status" value="1"/>
</dbReference>
<dbReference type="Proteomes" id="UP000324194">
    <property type="component" value="Chromosome 1"/>
</dbReference>
<dbReference type="EMBL" id="LR699119">
    <property type="protein sequence ID" value="VVC75440.1"/>
    <property type="molecule type" value="Genomic_DNA"/>
</dbReference>
<proteinExistence type="predicted"/>
<accession>A0A5E4PEN6</accession>
<dbReference type="InterPro" id="IPR012338">
    <property type="entry name" value="Beta-lactam/transpept-like"/>
</dbReference>
<sequence>MKIPCLTCAVIISVMSVYPVICSARHPSQAIDGRIDQMINTYLNENSLNNPDTRKFPERITAVSVSIFLPYESAPLTGDLRNYYAGVAGYPPLNKPVNENSLFEIGSITKSFVSAVILQLQAENKLALDDTLEKWLPQYKQWN</sequence>
<dbReference type="SUPFAM" id="SSF56601">
    <property type="entry name" value="beta-lactamase/transpeptidase-like"/>
    <property type="match status" value="1"/>
</dbReference>
<dbReference type="KEGG" id="asip:AQUSIP_07300"/>
<dbReference type="PANTHER" id="PTHR46825">
    <property type="entry name" value="D-ALANYL-D-ALANINE-CARBOXYPEPTIDASE/ENDOPEPTIDASE AMPH"/>
    <property type="match status" value="1"/>
</dbReference>
<protein>
    <submittedName>
        <fullName evidence="2">Esterase EstB</fullName>
    </submittedName>
</protein>
<dbReference type="PANTHER" id="PTHR46825:SF7">
    <property type="entry name" value="D-ALANYL-D-ALANINE CARBOXYPEPTIDASE"/>
    <property type="match status" value="1"/>
</dbReference>